<dbReference type="GeneID" id="6189969"/>
<feature type="transmembrane region" description="Helical" evidence="1">
    <location>
        <begin position="84"/>
        <end position="109"/>
    </location>
</feature>
<dbReference type="Pfam" id="PF11735">
    <property type="entry name" value="CAP59_mtransfer"/>
    <property type="match status" value="1"/>
</dbReference>
<evidence type="ECO:0000256" key="1">
    <source>
        <dbReference type="SAM" id="Phobius"/>
    </source>
</evidence>
<evidence type="ECO:0000313" key="2">
    <source>
        <dbReference type="EMBL" id="CAP66716.1"/>
    </source>
</evidence>
<dbReference type="CAZy" id="GT69">
    <property type="family name" value="Glycosyltransferase Family 69"/>
</dbReference>
<dbReference type="EMBL" id="CU633895">
    <property type="protein sequence ID" value="CAP66716.1"/>
    <property type="molecule type" value="Genomic_DNA"/>
</dbReference>
<gene>
    <name evidence="2" type="ORF">PODANS_4_7830</name>
</gene>
<protein>
    <submittedName>
        <fullName evidence="2">Podospora anserina S mat+ genomic DNA chromosome 4, supercontig 4</fullName>
    </submittedName>
</protein>
<keyword evidence="1" id="KW-1133">Transmembrane helix</keyword>
<reference evidence="2" key="1">
    <citation type="journal article" date="2008" name="Genome Biol.">
        <title>The genome sequence of the model ascomycete fungus Podospora anserina.</title>
        <authorList>
            <person name="Espagne E."/>
            <person name="Lespinet O."/>
            <person name="Malagnac F."/>
            <person name="Da Silva C."/>
            <person name="Jaillon O."/>
            <person name="Porcel B.M."/>
            <person name="Couloux A."/>
            <person name="Aury J.-M."/>
            <person name="Segurens B."/>
            <person name="Poulain J."/>
            <person name="Anthouard V."/>
            <person name="Grossetete S."/>
            <person name="Khalili H."/>
            <person name="Coppin E."/>
            <person name="Dequard-Chablat M."/>
            <person name="Picard M."/>
            <person name="Contamine V."/>
            <person name="Arnaise S."/>
            <person name="Bourdais A."/>
            <person name="Berteaux-Lecellier V."/>
            <person name="Gautheret D."/>
            <person name="de Vries R.P."/>
            <person name="Battaglia E."/>
            <person name="Coutinho P.M."/>
            <person name="Danchin E.G.J."/>
            <person name="Henrissat B."/>
            <person name="El Khoury R."/>
            <person name="Sainsard-Chanet A."/>
            <person name="Boivin A."/>
            <person name="Pinan-Lucarre B."/>
            <person name="Sellem C.H."/>
            <person name="Debuchy R."/>
            <person name="Wincker P."/>
            <person name="Weissenbach J."/>
            <person name="Silar P."/>
        </authorList>
    </citation>
    <scope>NUCLEOTIDE SEQUENCE [LARGE SCALE GENOMIC DNA]</scope>
    <source>
        <strain evidence="2">S mat+</strain>
    </source>
</reference>
<dbReference type="PANTHER" id="PTHR34144:SF8">
    <property type="entry name" value="GLYCOSYLTRANSFERASE FAMILY 69 PROTEIN"/>
    <property type="match status" value="1"/>
</dbReference>
<dbReference type="HOGENOM" id="CLU_022271_1_0_1"/>
<keyword evidence="1" id="KW-0472">Membrane</keyword>
<organism evidence="2">
    <name type="scientific">Podospora anserina (strain S / ATCC MYA-4624 / DSM 980 / FGSC 10383)</name>
    <name type="common">Pleurage anserina</name>
    <dbReference type="NCBI Taxonomy" id="515849"/>
    <lineage>
        <taxon>Eukaryota</taxon>
        <taxon>Fungi</taxon>
        <taxon>Dikarya</taxon>
        <taxon>Ascomycota</taxon>
        <taxon>Pezizomycotina</taxon>
        <taxon>Sordariomycetes</taxon>
        <taxon>Sordariomycetidae</taxon>
        <taxon>Sordariales</taxon>
        <taxon>Podosporaceae</taxon>
        <taxon>Podospora</taxon>
        <taxon>Podospora anserina</taxon>
    </lineage>
</organism>
<dbReference type="RefSeq" id="XP_001906050.1">
    <property type="nucleotide sequence ID" value="XM_001906015.1"/>
</dbReference>
<accession>B2ARD8</accession>
<keyword evidence="1" id="KW-0812">Transmembrane</keyword>
<dbReference type="InterPro" id="IPR021047">
    <property type="entry name" value="Mannosyltransferase_CMT1"/>
</dbReference>
<dbReference type="VEuPathDB" id="FungiDB:PODANS_4_7830"/>
<sequence length="603" mass="69340">MKDPINYDHCLYDTDSDDHETHEFLRRSSWDNHHRNLTHLHTKYITPTKPYLLKAQRFLSRLRLLRRTAWRATPRPLILLLKSLLLFLTSILILLLFLTSILILTPIFLPSYNNPPIHYSQTLHACRGTSPREGCANLFNEQVFIATILYDKNGKLASGPFSDRLLRLIRILGPDNVFLSIYENDSGPKGKAALEKLKSRVPCKHAVTSDDHVSLDNFPTVLLPDGTPRVKRVAYLAELRNRALRPLDQRTKEDRINGVRKFDKVLFLNDIVFDPIDAANLLFGTNVDKQTGRAAYVAACAMDFWFGHRMYDIYAMRDADGYASYQAIYPFFGERGRGLSRKDVLESKDAVRVKSCWGGMMAMQGRYVQNVEEEKPRGKAWEEWVVAGHTIDPGNHTRADADAAVTGPVRFRHEPGAYYDACECCLFSADLTEAAKRQGDLPAGAMKGSESGIYVNPYIRVAYEEGVFKMIHVVRVWEKLIRIIYDLQTRLFEPVAQNPWRTVQPGETFEEEIWNGKDWEVVTRVGRPGLFCGVREMQVLRVGGKRAGKSGNNWANTRMPPGQRMEFATWWGEILPESWRKDYEDTPEEEKDEFFYKLYSWDK</sequence>
<name>B2ARD8_PODAN</name>
<dbReference type="PANTHER" id="PTHR34144">
    <property type="entry name" value="CHROMOSOME 8, WHOLE GENOME SHOTGUN SEQUENCE"/>
    <property type="match status" value="1"/>
</dbReference>
<dbReference type="OrthoDB" id="262547at2759"/>
<proteinExistence type="predicted"/>
<reference evidence="2" key="2">
    <citation type="submission" date="2008-07" db="EMBL/GenBank/DDBJ databases">
        <authorList>
            <person name="Genoscope - CEA"/>
        </authorList>
    </citation>
    <scope>NUCLEOTIDE SEQUENCE</scope>
    <source>
        <strain evidence="2">S mat+</strain>
    </source>
</reference>
<dbReference type="KEGG" id="pan:PODANSg3078"/>
<dbReference type="AlphaFoldDB" id="B2ARD8"/>